<feature type="region of interest" description="Disordered" evidence="1">
    <location>
        <begin position="161"/>
        <end position="185"/>
    </location>
</feature>
<feature type="region of interest" description="Disordered" evidence="1">
    <location>
        <begin position="113"/>
        <end position="137"/>
    </location>
</feature>
<feature type="compositionally biased region" description="Basic and acidic residues" evidence="1">
    <location>
        <begin position="169"/>
        <end position="185"/>
    </location>
</feature>
<dbReference type="EMBL" id="AP004739">
    <property type="protein sequence ID" value="BAD54150.1"/>
    <property type="molecule type" value="Genomic_DNA"/>
</dbReference>
<name>Q5Z7G4_ORYSJ</name>
<proteinExistence type="predicted"/>
<evidence type="ECO:0000256" key="1">
    <source>
        <dbReference type="SAM" id="MobiDB-lite"/>
    </source>
</evidence>
<dbReference type="AlphaFoldDB" id="Q5Z7G4"/>
<protein>
    <submittedName>
        <fullName evidence="2">Uncharacterized protein</fullName>
    </submittedName>
</protein>
<organism evidence="2 3">
    <name type="scientific">Oryza sativa subsp. japonica</name>
    <name type="common">Rice</name>
    <dbReference type="NCBI Taxonomy" id="39947"/>
    <lineage>
        <taxon>Eukaryota</taxon>
        <taxon>Viridiplantae</taxon>
        <taxon>Streptophyta</taxon>
        <taxon>Embryophyta</taxon>
        <taxon>Tracheophyta</taxon>
        <taxon>Spermatophyta</taxon>
        <taxon>Magnoliopsida</taxon>
        <taxon>Liliopsida</taxon>
        <taxon>Poales</taxon>
        <taxon>Poaceae</taxon>
        <taxon>BOP clade</taxon>
        <taxon>Oryzoideae</taxon>
        <taxon>Oryzeae</taxon>
        <taxon>Oryzinae</taxon>
        <taxon>Oryza</taxon>
        <taxon>Oryza sativa</taxon>
    </lineage>
</organism>
<dbReference type="Proteomes" id="UP000000763">
    <property type="component" value="Chromosome 6"/>
</dbReference>
<evidence type="ECO:0000313" key="2">
    <source>
        <dbReference type="EMBL" id="BAD54150.1"/>
    </source>
</evidence>
<evidence type="ECO:0000313" key="3">
    <source>
        <dbReference type="Proteomes" id="UP000000763"/>
    </source>
</evidence>
<gene>
    <name evidence="2" type="primary">OSJNBa0090E14.28</name>
</gene>
<reference evidence="3" key="1">
    <citation type="journal article" date="2005" name="Nature">
        <title>The map-based sequence of the rice genome.</title>
        <authorList>
            <consortium name="International rice genome sequencing project (IRGSP)"/>
            <person name="Matsumoto T."/>
            <person name="Wu J."/>
            <person name="Kanamori H."/>
            <person name="Katayose Y."/>
            <person name="Fujisawa M."/>
            <person name="Namiki N."/>
            <person name="Mizuno H."/>
            <person name="Yamamoto K."/>
            <person name="Antonio B.A."/>
            <person name="Baba T."/>
            <person name="Sakata K."/>
            <person name="Nagamura Y."/>
            <person name="Aoki H."/>
            <person name="Arikawa K."/>
            <person name="Arita K."/>
            <person name="Bito T."/>
            <person name="Chiden Y."/>
            <person name="Fujitsuka N."/>
            <person name="Fukunaka R."/>
            <person name="Hamada M."/>
            <person name="Harada C."/>
            <person name="Hayashi A."/>
            <person name="Hijishita S."/>
            <person name="Honda M."/>
            <person name="Hosokawa S."/>
            <person name="Ichikawa Y."/>
            <person name="Idonuma A."/>
            <person name="Iijima M."/>
            <person name="Ikeda M."/>
            <person name="Ikeno M."/>
            <person name="Ito K."/>
            <person name="Ito S."/>
            <person name="Ito T."/>
            <person name="Ito Y."/>
            <person name="Ito Y."/>
            <person name="Iwabuchi A."/>
            <person name="Kamiya K."/>
            <person name="Karasawa W."/>
            <person name="Kurita K."/>
            <person name="Katagiri S."/>
            <person name="Kikuta A."/>
            <person name="Kobayashi H."/>
            <person name="Kobayashi N."/>
            <person name="Machita K."/>
            <person name="Maehara T."/>
            <person name="Masukawa M."/>
            <person name="Mizubayashi T."/>
            <person name="Mukai Y."/>
            <person name="Nagasaki H."/>
            <person name="Nagata Y."/>
            <person name="Naito S."/>
            <person name="Nakashima M."/>
            <person name="Nakama Y."/>
            <person name="Nakamichi Y."/>
            <person name="Nakamura M."/>
            <person name="Meguro A."/>
            <person name="Negishi M."/>
            <person name="Ohta I."/>
            <person name="Ohta T."/>
            <person name="Okamoto M."/>
            <person name="Ono N."/>
            <person name="Saji S."/>
            <person name="Sakaguchi M."/>
            <person name="Sakai K."/>
            <person name="Shibata M."/>
            <person name="Shimokawa T."/>
            <person name="Song J."/>
            <person name="Takazaki Y."/>
            <person name="Terasawa K."/>
            <person name="Tsugane M."/>
            <person name="Tsuji K."/>
            <person name="Ueda S."/>
            <person name="Waki K."/>
            <person name="Yamagata H."/>
            <person name="Yamamoto M."/>
            <person name="Yamamoto S."/>
            <person name="Yamane H."/>
            <person name="Yoshiki S."/>
            <person name="Yoshihara R."/>
            <person name="Yukawa K."/>
            <person name="Zhong H."/>
            <person name="Yano M."/>
            <person name="Yuan Q."/>
            <person name="Ouyang S."/>
            <person name="Liu J."/>
            <person name="Jones K.M."/>
            <person name="Gansberger K."/>
            <person name="Moffat K."/>
            <person name="Hill J."/>
            <person name="Bera J."/>
            <person name="Fadrosh D."/>
            <person name="Jin S."/>
            <person name="Johri S."/>
            <person name="Kim M."/>
            <person name="Overton L."/>
            <person name="Reardon M."/>
            <person name="Tsitrin T."/>
            <person name="Vuong H."/>
            <person name="Weaver B."/>
            <person name="Ciecko A."/>
            <person name="Tallon L."/>
            <person name="Jackson J."/>
            <person name="Pai G."/>
            <person name="Aken S.V."/>
            <person name="Utterback T."/>
            <person name="Reidmuller S."/>
            <person name="Feldblyum T."/>
            <person name="Hsiao J."/>
            <person name="Zismann V."/>
            <person name="Iobst S."/>
            <person name="de Vazeille A.R."/>
            <person name="Buell C.R."/>
            <person name="Ying K."/>
            <person name="Li Y."/>
            <person name="Lu T."/>
            <person name="Huang Y."/>
            <person name="Zhao Q."/>
            <person name="Feng Q."/>
            <person name="Zhang L."/>
            <person name="Zhu J."/>
            <person name="Weng Q."/>
            <person name="Mu J."/>
            <person name="Lu Y."/>
            <person name="Fan D."/>
            <person name="Liu Y."/>
            <person name="Guan J."/>
            <person name="Zhang Y."/>
            <person name="Yu S."/>
            <person name="Liu X."/>
            <person name="Zhang Y."/>
            <person name="Hong G."/>
            <person name="Han B."/>
            <person name="Choisne N."/>
            <person name="Demange N."/>
            <person name="Orjeda G."/>
            <person name="Samain S."/>
            <person name="Cattolico L."/>
            <person name="Pelletier E."/>
            <person name="Couloux A."/>
            <person name="Segurens B."/>
            <person name="Wincker P."/>
            <person name="D'Hont A."/>
            <person name="Scarpelli C."/>
            <person name="Weissenbach J."/>
            <person name="Salanoubat M."/>
            <person name="Quetier F."/>
            <person name="Yu Y."/>
            <person name="Kim H.R."/>
            <person name="Rambo T."/>
            <person name="Currie J."/>
            <person name="Collura K."/>
            <person name="Luo M."/>
            <person name="Yang T."/>
            <person name="Ammiraju J.S.S."/>
            <person name="Engler F."/>
            <person name="Soderlund C."/>
            <person name="Wing R.A."/>
            <person name="Palmer L.E."/>
            <person name="de la Bastide M."/>
            <person name="Spiegel L."/>
            <person name="Nascimento L."/>
            <person name="Zutavern T."/>
            <person name="O'Shaughnessy A."/>
            <person name="Dike S."/>
            <person name="Dedhia N."/>
            <person name="Preston R."/>
            <person name="Balija V."/>
            <person name="McCombie W.R."/>
            <person name="Chow T."/>
            <person name="Chen H."/>
            <person name="Chung M."/>
            <person name="Chen C."/>
            <person name="Shaw J."/>
            <person name="Wu H."/>
            <person name="Hsiao K."/>
            <person name="Chao Y."/>
            <person name="Chu M."/>
            <person name="Cheng C."/>
            <person name="Hour A."/>
            <person name="Lee P."/>
            <person name="Lin S."/>
            <person name="Lin Y."/>
            <person name="Liou J."/>
            <person name="Liu S."/>
            <person name="Hsing Y."/>
            <person name="Raghuvanshi S."/>
            <person name="Mohanty A."/>
            <person name="Bharti A.K."/>
            <person name="Gaur A."/>
            <person name="Gupta V."/>
            <person name="Kumar D."/>
            <person name="Ravi V."/>
            <person name="Vij S."/>
            <person name="Kapur A."/>
            <person name="Khurana P."/>
            <person name="Khurana P."/>
            <person name="Khurana J.P."/>
            <person name="Tyagi A.K."/>
            <person name="Gaikwad K."/>
            <person name="Singh A."/>
            <person name="Dalal V."/>
            <person name="Srivastava S."/>
            <person name="Dixit A."/>
            <person name="Pal A.K."/>
            <person name="Ghazi I.A."/>
            <person name="Yadav M."/>
            <person name="Pandit A."/>
            <person name="Bhargava A."/>
            <person name="Sureshbabu K."/>
            <person name="Batra K."/>
            <person name="Sharma T.R."/>
            <person name="Mohapatra T."/>
            <person name="Singh N.K."/>
            <person name="Messing J."/>
            <person name="Nelson A.B."/>
            <person name="Fuks G."/>
            <person name="Kavchok S."/>
            <person name="Keizer G."/>
            <person name="Linton E."/>
            <person name="Llaca V."/>
            <person name="Song R."/>
            <person name="Tanyolac B."/>
            <person name="Young S."/>
            <person name="Ho-Il K."/>
            <person name="Hahn J.H."/>
            <person name="Sangsakoo G."/>
            <person name="Vanavichit A."/>
            <person name="de Mattos Luiz.A.T."/>
            <person name="Zimmer P.D."/>
            <person name="Malone G."/>
            <person name="Dellagostin O."/>
            <person name="de Oliveira A.C."/>
            <person name="Bevan M."/>
            <person name="Bancroft I."/>
            <person name="Minx P."/>
            <person name="Cordum H."/>
            <person name="Wilson R."/>
            <person name="Cheng Z."/>
            <person name="Jin W."/>
            <person name="Jiang J."/>
            <person name="Leong S.A."/>
            <person name="Iwama H."/>
            <person name="Gojobori T."/>
            <person name="Itoh T."/>
            <person name="Niimura Y."/>
            <person name="Fujii Y."/>
            <person name="Habara T."/>
            <person name="Sakai H."/>
            <person name="Sato Y."/>
            <person name="Wilson G."/>
            <person name="Kumar K."/>
            <person name="McCouch S."/>
            <person name="Juretic N."/>
            <person name="Hoen D."/>
            <person name="Wright S."/>
            <person name="Bruskiewich R."/>
            <person name="Bureau T."/>
            <person name="Miyao A."/>
            <person name="Hirochika H."/>
            <person name="Nishikawa T."/>
            <person name="Kadowaki K."/>
            <person name="Sugiura M."/>
            <person name="Burr B."/>
            <person name="Sasaki T."/>
        </authorList>
    </citation>
    <scope>NUCLEOTIDE SEQUENCE [LARGE SCALE GENOMIC DNA]</scope>
    <source>
        <strain evidence="3">cv. Nipponbare</strain>
    </source>
</reference>
<reference evidence="3" key="2">
    <citation type="journal article" date="2008" name="Nucleic Acids Res.">
        <title>The rice annotation project database (RAP-DB): 2008 update.</title>
        <authorList>
            <consortium name="The rice annotation project (RAP)"/>
        </authorList>
    </citation>
    <scope>GENOME REANNOTATION</scope>
    <source>
        <strain evidence="3">cv. Nipponbare</strain>
    </source>
</reference>
<accession>Q5Z7G4</accession>
<sequence length="197" mass="21271">MRLLLSQPYLLISPPLQSYLIIFYNPSPFSCSLLLPCGRGGSLPLPSNAGGMPPRAAAHKAVAVRVAARRRAAAAWIESNQIKDARQCAEIPKKPDDFVHCIYMCSPRLFSSAGSGGKGGHRRSPPPPFGHLPPAASLRPPPPAACCRRLLPATAAASCTPPLPLPQIERGREEGRERRSGEVRGVEELEEEWIEAL</sequence>